<dbReference type="InterPro" id="IPR011598">
    <property type="entry name" value="bHLH_dom"/>
</dbReference>
<keyword evidence="3" id="KW-0238">DNA-binding</keyword>
<sequence>METQNLTIDDTITTSLLSDIFNGTEFAGEDLFSVLENLENFNDFPIITNDQNSKTSLTTPQDSETEPSQKCKRQKIAPSSVFNEPNSDGQHRMSHITVERNRRKQMNEQLSILKSLMPCFYVKRGDQASIVEGVIDYINELHQLLQCLESKKQRKVYNEVLSPRLVSSPRPSPLISPTTPHSQQWLQQHYNGHLSSEPSPTSSVSSINDNINELVANSTSSVAEVEVKFCGSHLLLKTASSRIPGQVFRIISVLEDLALEIVHVSVNTADETMLNSFTIKIGIECQLSAEELAQHIQQTFC</sequence>
<evidence type="ECO:0000313" key="8">
    <source>
        <dbReference type="EMBL" id="CAI8605614.1"/>
    </source>
</evidence>
<evidence type="ECO:0000313" key="9">
    <source>
        <dbReference type="Proteomes" id="UP001157006"/>
    </source>
</evidence>
<dbReference type="InterPro" id="IPR044283">
    <property type="entry name" value="FAMA/SPEECHLESS/MUTE-like"/>
</dbReference>
<dbReference type="InterPro" id="IPR036638">
    <property type="entry name" value="HLH_DNA-bd_sf"/>
</dbReference>
<keyword evidence="5" id="KW-0539">Nucleus</keyword>
<dbReference type="GO" id="GO:0046983">
    <property type="term" value="F:protein dimerization activity"/>
    <property type="evidence" value="ECO:0007669"/>
    <property type="project" value="InterPro"/>
</dbReference>
<evidence type="ECO:0000256" key="6">
    <source>
        <dbReference type="SAM" id="MobiDB-lite"/>
    </source>
</evidence>
<dbReference type="SUPFAM" id="SSF47459">
    <property type="entry name" value="HLH, helix-loop-helix DNA-binding domain"/>
    <property type="match status" value="1"/>
</dbReference>
<dbReference type="PANTHER" id="PTHR46684:SF4">
    <property type="entry name" value="TRANSCRIPTION FACTOR SPEECHLESS"/>
    <property type="match status" value="1"/>
</dbReference>
<accession>A0AAV1A6N7</accession>
<comment type="subcellular location">
    <subcellularLocation>
        <location evidence="1">Nucleus</location>
    </subcellularLocation>
</comment>
<name>A0AAV1A6N7_VICFA</name>
<dbReference type="AlphaFoldDB" id="A0AAV1A6N7"/>
<evidence type="ECO:0000259" key="7">
    <source>
        <dbReference type="PROSITE" id="PS50888"/>
    </source>
</evidence>
<dbReference type="GO" id="GO:0045893">
    <property type="term" value="P:positive regulation of DNA-templated transcription"/>
    <property type="evidence" value="ECO:0007669"/>
    <property type="project" value="TreeGrafter"/>
</dbReference>
<organism evidence="8 9">
    <name type="scientific">Vicia faba</name>
    <name type="common">Broad bean</name>
    <name type="synonym">Faba vulgaris</name>
    <dbReference type="NCBI Taxonomy" id="3906"/>
    <lineage>
        <taxon>Eukaryota</taxon>
        <taxon>Viridiplantae</taxon>
        <taxon>Streptophyta</taxon>
        <taxon>Embryophyta</taxon>
        <taxon>Tracheophyta</taxon>
        <taxon>Spermatophyta</taxon>
        <taxon>Magnoliopsida</taxon>
        <taxon>eudicotyledons</taxon>
        <taxon>Gunneridae</taxon>
        <taxon>Pentapetalae</taxon>
        <taxon>rosids</taxon>
        <taxon>fabids</taxon>
        <taxon>Fabales</taxon>
        <taxon>Fabaceae</taxon>
        <taxon>Papilionoideae</taxon>
        <taxon>50 kb inversion clade</taxon>
        <taxon>NPAAA clade</taxon>
        <taxon>Hologalegina</taxon>
        <taxon>IRL clade</taxon>
        <taxon>Fabeae</taxon>
        <taxon>Vicia</taxon>
    </lineage>
</organism>
<reference evidence="8 9" key="1">
    <citation type="submission" date="2023-01" db="EMBL/GenBank/DDBJ databases">
        <authorList>
            <person name="Kreplak J."/>
        </authorList>
    </citation>
    <scope>NUCLEOTIDE SEQUENCE [LARGE SCALE GENOMIC DNA]</scope>
</reference>
<feature type="region of interest" description="Disordered" evidence="6">
    <location>
        <begin position="49"/>
        <end position="91"/>
    </location>
</feature>
<keyword evidence="4" id="KW-0804">Transcription</keyword>
<dbReference type="GO" id="GO:0010052">
    <property type="term" value="P:guard cell differentiation"/>
    <property type="evidence" value="ECO:0007669"/>
    <property type="project" value="InterPro"/>
</dbReference>
<dbReference type="CDD" id="cd11448">
    <property type="entry name" value="bHLH_AtFAMA_like"/>
    <property type="match status" value="1"/>
</dbReference>
<gene>
    <name evidence="8" type="ORF">VFH_III191560</name>
</gene>
<dbReference type="PANTHER" id="PTHR46684">
    <property type="entry name" value="TRANSCRIPTION FACTOR FAMA"/>
    <property type="match status" value="1"/>
</dbReference>
<dbReference type="Gene3D" id="4.10.280.10">
    <property type="entry name" value="Helix-loop-helix DNA-binding domain"/>
    <property type="match status" value="1"/>
</dbReference>
<dbReference type="GO" id="GO:0003677">
    <property type="term" value="F:DNA binding"/>
    <property type="evidence" value="ECO:0007669"/>
    <property type="project" value="UniProtKB-KW"/>
</dbReference>
<evidence type="ECO:0000256" key="1">
    <source>
        <dbReference type="ARBA" id="ARBA00004123"/>
    </source>
</evidence>
<dbReference type="Proteomes" id="UP001157006">
    <property type="component" value="Chromosome 3"/>
</dbReference>
<dbReference type="GO" id="GO:0003700">
    <property type="term" value="F:DNA-binding transcription factor activity"/>
    <property type="evidence" value="ECO:0007669"/>
    <property type="project" value="InterPro"/>
</dbReference>
<keyword evidence="9" id="KW-1185">Reference proteome</keyword>
<dbReference type="EMBL" id="OX451738">
    <property type="protein sequence ID" value="CAI8605614.1"/>
    <property type="molecule type" value="Genomic_DNA"/>
</dbReference>
<evidence type="ECO:0000256" key="3">
    <source>
        <dbReference type="ARBA" id="ARBA00023125"/>
    </source>
</evidence>
<evidence type="ECO:0000256" key="5">
    <source>
        <dbReference type="ARBA" id="ARBA00023242"/>
    </source>
</evidence>
<dbReference type="GO" id="GO:0005634">
    <property type="term" value="C:nucleus"/>
    <property type="evidence" value="ECO:0007669"/>
    <property type="project" value="UniProtKB-SubCell"/>
</dbReference>
<feature type="compositionally biased region" description="Polar residues" evidence="6">
    <location>
        <begin position="49"/>
        <end position="68"/>
    </location>
</feature>
<proteinExistence type="predicted"/>
<dbReference type="PROSITE" id="PS50888">
    <property type="entry name" value="BHLH"/>
    <property type="match status" value="1"/>
</dbReference>
<dbReference type="Pfam" id="PF00010">
    <property type="entry name" value="HLH"/>
    <property type="match status" value="1"/>
</dbReference>
<evidence type="ECO:0000256" key="2">
    <source>
        <dbReference type="ARBA" id="ARBA00023015"/>
    </source>
</evidence>
<dbReference type="SMART" id="SM00353">
    <property type="entry name" value="HLH"/>
    <property type="match status" value="1"/>
</dbReference>
<protein>
    <recommendedName>
        <fullName evidence="7">BHLH domain-containing protein</fullName>
    </recommendedName>
</protein>
<feature type="domain" description="BHLH" evidence="7">
    <location>
        <begin position="90"/>
        <end position="141"/>
    </location>
</feature>
<keyword evidence="2" id="KW-0805">Transcription regulation</keyword>
<evidence type="ECO:0000256" key="4">
    <source>
        <dbReference type="ARBA" id="ARBA00023163"/>
    </source>
</evidence>